<dbReference type="Gene3D" id="2.60.120.10">
    <property type="entry name" value="Jelly Rolls"/>
    <property type="match status" value="1"/>
</dbReference>
<name>A0A1W1BNV6_9ZZZZ</name>
<evidence type="ECO:0000313" key="2">
    <source>
        <dbReference type="EMBL" id="SFV55258.1"/>
    </source>
</evidence>
<dbReference type="InterPro" id="IPR014710">
    <property type="entry name" value="RmlC-like_jellyroll"/>
</dbReference>
<dbReference type="AlphaFoldDB" id="A0A1W1BNV6"/>
<dbReference type="InterPro" id="IPR018490">
    <property type="entry name" value="cNMP-bd_dom_sf"/>
</dbReference>
<sequence>MFSKFKDFMQKCIPLNTTDWDIIKSKLKIEYLNKNENIHNIGDISSKIMFVNSGLARTYILDENGKDYTWGIHFNDKNAYITNLFIGDYESFVNQTPSKFAIDALEDCEVVVLTYKDLEYLYNNTTIGDRFGRLINQEAYTYLHNSIIDRQTKTAKERFENFMDTTPYLLEKVPQYHIATFLGITPQHLSRLKKKYKN</sequence>
<keyword evidence="2" id="KW-0808">Transferase</keyword>
<dbReference type="EMBL" id="FPHE01000059">
    <property type="protein sequence ID" value="SFV55258.1"/>
    <property type="molecule type" value="Genomic_DNA"/>
</dbReference>
<protein>
    <submittedName>
        <fullName evidence="2">cAMP-binding proteins-catabolite gene activator and regulatory subunit of cAMP-dependent protein kinases</fullName>
    </submittedName>
</protein>
<dbReference type="Pfam" id="PF00027">
    <property type="entry name" value="cNMP_binding"/>
    <property type="match status" value="1"/>
</dbReference>
<reference evidence="2" key="1">
    <citation type="submission" date="2016-10" db="EMBL/GenBank/DDBJ databases">
        <authorList>
            <person name="de Groot N.N."/>
        </authorList>
    </citation>
    <scope>NUCLEOTIDE SEQUENCE</scope>
</reference>
<organism evidence="2">
    <name type="scientific">hydrothermal vent metagenome</name>
    <dbReference type="NCBI Taxonomy" id="652676"/>
    <lineage>
        <taxon>unclassified sequences</taxon>
        <taxon>metagenomes</taxon>
        <taxon>ecological metagenomes</taxon>
    </lineage>
</organism>
<dbReference type="GO" id="GO:0016301">
    <property type="term" value="F:kinase activity"/>
    <property type="evidence" value="ECO:0007669"/>
    <property type="project" value="UniProtKB-KW"/>
</dbReference>
<gene>
    <name evidence="2" type="ORF">MNB_SV-12-327</name>
</gene>
<dbReference type="SUPFAM" id="SSF51206">
    <property type="entry name" value="cAMP-binding domain-like"/>
    <property type="match status" value="1"/>
</dbReference>
<dbReference type="InterPro" id="IPR000595">
    <property type="entry name" value="cNMP-bd_dom"/>
</dbReference>
<evidence type="ECO:0000259" key="1">
    <source>
        <dbReference type="Pfam" id="PF00027"/>
    </source>
</evidence>
<dbReference type="CDD" id="cd00038">
    <property type="entry name" value="CAP_ED"/>
    <property type="match status" value="1"/>
</dbReference>
<accession>A0A1W1BNV6</accession>
<feature type="domain" description="Cyclic nucleotide-binding" evidence="1">
    <location>
        <begin position="31"/>
        <end position="123"/>
    </location>
</feature>
<proteinExistence type="predicted"/>
<keyword evidence="2" id="KW-0418">Kinase</keyword>